<evidence type="ECO:0000313" key="5">
    <source>
        <dbReference type="EMBL" id="RNM42040.1"/>
    </source>
</evidence>
<proteinExistence type="predicted"/>
<dbReference type="GO" id="GO:0046872">
    <property type="term" value="F:metal ion binding"/>
    <property type="evidence" value="ECO:0007669"/>
    <property type="project" value="UniProtKB-KW"/>
</dbReference>
<evidence type="ECO:0000259" key="4">
    <source>
        <dbReference type="PROSITE" id="PS51379"/>
    </source>
</evidence>
<dbReference type="EMBL" id="QICC01000020">
    <property type="protein sequence ID" value="RNM42040.1"/>
    <property type="molecule type" value="Genomic_DNA"/>
</dbReference>
<feature type="domain" description="4Fe-4S ferredoxin-type" evidence="4">
    <location>
        <begin position="23"/>
        <end position="52"/>
    </location>
</feature>
<name>A0A3N0J024_9ACTN</name>
<sequence>MPNLIDIAQRFAEQPAVALLHEERCLMERDLHASCTRCADVCPVDAIVVGMERGEAVAPAADYGSVTKDGPAGPRIDDETCVRCGRCVTACPTGALLAVAPLDDDTLLDAA</sequence>
<evidence type="ECO:0000256" key="1">
    <source>
        <dbReference type="ARBA" id="ARBA00022723"/>
    </source>
</evidence>
<keyword evidence="3" id="KW-0411">Iron-sulfur</keyword>
<dbReference type="Gene3D" id="3.30.70.3270">
    <property type="match status" value="1"/>
</dbReference>
<protein>
    <submittedName>
        <fullName evidence="5">4Fe-4S ferredoxin</fullName>
    </submittedName>
</protein>
<comment type="caution">
    <text evidence="5">The sequence shown here is derived from an EMBL/GenBank/DDBJ whole genome shotgun (WGS) entry which is preliminary data.</text>
</comment>
<keyword evidence="2" id="KW-0408">Iron</keyword>
<dbReference type="PROSITE" id="PS00198">
    <property type="entry name" value="4FE4S_FER_1"/>
    <property type="match status" value="1"/>
</dbReference>
<dbReference type="InterPro" id="IPR017900">
    <property type="entry name" value="4Fe4S_Fe_S_CS"/>
</dbReference>
<dbReference type="SUPFAM" id="SSF54862">
    <property type="entry name" value="4Fe-4S ferredoxins"/>
    <property type="match status" value="1"/>
</dbReference>
<dbReference type="InterPro" id="IPR017896">
    <property type="entry name" value="4Fe4S_Fe-S-bd"/>
</dbReference>
<evidence type="ECO:0000256" key="3">
    <source>
        <dbReference type="ARBA" id="ARBA00023014"/>
    </source>
</evidence>
<dbReference type="GO" id="GO:0051536">
    <property type="term" value="F:iron-sulfur cluster binding"/>
    <property type="evidence" value="ECO:0007669"/>
    <property type="project" value="UniProtKB-KW"/>
</dbReference>
<feature type="domain" description="4Fe-4S ferredoxin-type" evidence="4">
    <location>
        <begin position="72"/>
        <end position="101"/>
    </location>
</feature>
<feature type="non-terminal residue" evidence="5">
    <location>
        <position position="111"/>
    </location>
</feature>
<evidence type="ECO:0000256" key="2">
    <source>
        <dbReference type="ARBA" id="ARBA00023004"/>
    </source>
</evidence>
<dbReference type="AlphaFoldDB" id="A0A3N0J024"/>
<dbReference type="Proteomes" id="UP000270112">
    <property type="component" value="Unassembled WGS sequence"/>
</dbReference>
<keyword evidence="1" id="KW-0479">Metal-binding</keyword>
<reference evidence="6" key="1">
    <citation type="submission" date="2018-05" db="EMBL/GenBank/DDBJ databases">
        <title>Genome Sequencing of selected type strains of the family Eggerthellaceae.</title>
        <authorList>
            <person name="Danylec N."/>
            <person name="Stoll D.A."/>
            <person name="Doetsch A."/>
            <person name="Huch M."/>
        </authorList>
    </citation>
    <scope>NUCLEOTIDE SEQUENCE [LARGE SCALE GENOMIC DNA]</scope>
    <source>
        <strain evidence="6">DSM 16107</strain>
    </source>
</reference>
<dbReference type="PROSITE" id="PS51379">
    <property type="entry name" value="4FE4S_FER_2"/>
    <property type="match status" value="2"/>
</dbReference>
<gene>
    <name evidence="5" type="ORF">DMP09_06590</name>
</gene>
<dbReference type="Pfam" id="PF12838">
    <property type="entry name" value="Fer4_7"/>
    <property type="match status" value="1"/>
</dbReference>
<organism evidence="5 6">
    <name type="scientific">Eggerthella sinensis</name>
    <dbReference type="NCBI Taxonomy" id="242230"/>
    <lineage>
        <taxon>Bacteria</taxon>
        <taxon>Bacillati</taxon>
        <taxon>Actinomycetota</taxon>
        <taxon>Coriobacteriia</taxon>
        <taxon>Eggerthellales</taxon>
        <taxon>Eggerthellaceae</taxon>
        <taxon>Eggerthella</taxon>
    </lineage>
</organism>
<accession>A0A3N0J024</accession>
<dbReference type="RefSeq" id="WP_123269631.1">
    <property type="nucleotide sequence ID" value="NZ_QICC01000020.1"/>
</dbReference>
<evidence type="ECO:0000313" key="6">
    <source>
        <dbReference type="Proteomes" id="UP000270112"/>
    </source>
</evidence>